<dbReference type="Gene3D" id="1.10.10.60">
    <property type="entry name" value="Homeodomain-like"/>
    <property type="match status" value="2"/>
</dbReference>
<keyword evidence="3" id="KW-0238">DNA-binding</keyword>
<evidence type="ECO:0000256" key="1">
    <source>
        <dbReference type="ARBA" id="ARBA00022490"/>
    </source>
</evidence>
<proteinExistence type="predicted"/>
<evidence type="ECO:0000313" key="7">
    <source>
        <dbReference type="Proteomes" id="UP000282311"/>
    </source>
</evidence>
<dbReference type="Pfam" id="PF12833">
    <property type="entry name" value="HTH_18"/>
    <property type="match status" value="1"/>
</dbReference>
<keyword evidence="1" id="KW-0963">Cytoplasm</keyword>
<name>A0A3B0BVS4_9BACL</name>
<organism evidence="6 7">
    <name type="scientific">Paenibacillus ginsengarvi</name>
    <dbReference type="NCBI Taxonomy" id="400777"/>
    <lineage>
        <taxon>Bacteria</taxon>
        <taxon>Bacillati</taxon>
        <taxon>Bacillota</taxon>
        <taxon>Bacilli</taxon>
        <taxon>Bacillales</taxon>
        <taxon>Paenibacillaceae</taxon>
        <taxon>Paenibacillus</taxon>
    </lineage>
</organism>
<accession>A0A3B0BVS4</accession>
<dbReference type="AlphaFoldDB" id="A0A3B0BVS4"/>
<evidence type="ECO:0000259" key="5">
    <source>
        <dbReference type="PROSITE" id="PS01124"/>
    </source>
</evidence>
<dbReference type="PANTHER" id="PTHR46796:SF13">
    <property type="entry name" value="HTH-TYPE TRANSCRIPTIONAL ACTIVATOR RHAS"/>
    <property type="match status" value="1"/>
</dbReference>
<keyword evidence="7" id="KW-1185">Reference proteome</keyword>
<dbReference type="PRINTS" id="PR00032">
    <property type="entry name" value="HTHARAC"/>
</dbReference>
<dbReference type="Pfam" id="PF02311">
    <property type="entry name" value="AraC_binding"/>
    <property type="match status" value="1"/>
</dbReference>
<dbReference type="GO" id="GO:0003700">
    <property type="term" value="F:DNA-binding transcription factor activity"/>
    <property type="evidence" value="ECO:0007669"/>
    <property type="project" value="InterPro"/>
</dbReference>
<dbReference type="PROSITE" id="PS01124">
    <property type="entry name" value="HTH_ARAC_FAMILY_2"/>
    <property type="match status" value="1"/>
</dbReference>
<protein>
    <submittedName>
        <fullName evidence="6">AraC family transcriptional regulator</fullName>
    </submittedName>
</protein>
<evidence type="ECO:0000313" key="6">
    <source>
        <dbReference type="EMBL" id="RKN76067.1"/>
    </source>
</evidence>
<dbReference type="InterPro" id="IPR020449">
    <property type="entry name" value="Tscrpt_reg_AraC-type_HTH"/>
</dbReference>
<evidence type="ECO:0000256" key="3">
    <source>
        <dbReference type="ARBA" id="ARBA00023125"/>
    </source>
</evidence>
<dbReference type="InterPro" id="IPR009057">
    <property type="entry name" value="Homeodomain-like_sf"/>
</dbReference>
<dbReference type="PANTHER" id="PTHR46796">
    <property type="entry name" value="HTH-TYPE TRANSCRIPTIONAL ACTIVATOR RHAS-RELATED"/>
    <property type="match status" value="1"/>
</dbReference>
<evidence type="ECO:0000256" key="2">
    <source>
        <dbReference type="ARBA" id="ARBA00023015"/>
    </source>
</evidence>
<comment type="caution">
    <text evidence="6">The sequence shown here is derived from an EMBL/GenBank/DDBJ whole genome shotgun (WGS) entry which is preliminary data.</text>
</comment>
<feature type="domain" description="HTH araC/xylS-type" evidence="5">
    <location>
        <begin position="210"/>
        <end position="308"/>
    </location>
</feature>
<evidence type="ECO:0000256" key="4">
    <source>
        <dbReference type="ARBA" id="ARBA00023163"/>
    </source>
</evidence>
<gene>
    <name evidence="6" type="ORF">D7M11_25045</name>
</gene>
<keyword evidence="4" id="KW-0804">Transcription</keyword>
<dbReference type="GO" id="GO:0043565">
    <property type="term" value="F:sequence-specific DNA binding"/>
    <property type="evidence" value="ECO:0007669"/>
    <property type="project" value="InterPro"/>
</dbReference>
<dbReference type="InterPro" id="IPR050204">
    <property type="entry name" value="AraC_XylS_family_regulators"/>
</dbReference>
<dbReference type="SMART" id="SM00342">
    <property type="entry name" value="HTH_ARAC"/>
    <property type="match status" value="1"/>
</dbReference>
<dbReference type="SUPFAM" id="SSF46689">
    <property type="entry name" value="Homeodomain-like"/>
    <property type="match status" value="2"/>
</dbReference>
<sequence>MYRSHLSIVIVSKLRYTGYERCAEKMNYMMIESGVRVMMPGEKPAPLAEVLHADYAYHYKPYQTARRQLNYYYFRLQVEGASLAIIDGETVPIGPGDLLLYRPGDVACFQFVRTQEQQAGKSLISGNYYMSCRGAWLDEWWGRSSFPQRMKIPLSDSLLTIFKEIVQEHRRAKEHGTEVADYLLRVLCLMIERSVPAADGGERQLSQPALRMKQYIMEHAASPFRLEDVAKYAGISVPHAVASFKAAFGQTIMQYALEVRLSIACDRIKFTMANLEHIAETTGFGSYTYFHRVFRAKFGISPKMYREQV</sequence>
<dbReference type="InterPro" id="IPR003313">
    <property type="entry name" value="AraC-bd"/>
</dbReference>
<dbReference type="InterPro" id="IPR018060">
    <property type="entry name" value="HTH_AraC"/>
</dbReference>
<dbReference type="Proteomes" id="UP000282311">
    <property type="component" value="Unassembled WGS sequence"/>
</dbReference>
<dbReference type="EMBL" id="RBAH01000021">
    <property type="protein sequence ID" value="RKN76067.1"/>
    <property type="molecule type" value="Genomic_DNA"/>
</dbReference>
<dbReference type="SUPFAM" id="SSF51215">
    <property type="entry name" value="Regulatory protein AraC"/>
    <property type="match status" value="1"/>
</dbReference>
<keyword evidence="2" id="KW-0805">Transcription regulation</keyword>
<dbReference type="InterPro" id="IPR037923">
    <property type="entry name" value="HTH-like"/>
</dbReference>
<reference evidence="6 7" key="1">
    <citation type="journal article" date="2007" name="Int. J. Syst. Evol. Microbiol.">
        <title>Paenibacillus ginsengarvi sp. nov., isolated from soil from ginseng cultivation.</title>
        <authorList>
            <person name="Yoon M.H."/>
            <person name="Ten L.N."/>
            <person name="Im W.T."/>
        </authorList>
    </citation>
    <scope>NUCLEOTIDE SEQUENCE [LARGE SCALE GENOMIC DNA]</scope>
    <source>
        <strain evidence="6 7">KCTC 13059</strain>
    </source>
</reference>